<evidence type="ECO:0000313" key="2">
    <source>
        <dbReference type="Proteomes" id="UP000276133"/>
    </source>
</evidence>
<dbReference type="EMBL" id="REGN01012341">
    <property type="protein sequence ID" value="RMZ95775.1"/>
    <property type="molecule type" value="Genomic_DNA"/>
</dbReference>
<gene>
    <name evidence="1" type="ORF">BpHYR1_039459</name>
</gene>
<dbReference type="Proteomes" id="UP000276133">
    <property type="component" value="Unassembled WGS sequence"/>
</dbReference>
<accession>A0A3M7P9L8</accession>
<protein>
    <submittedName>
        <fullName evidence="1">Uncharacterized protein</fullName>
    </submittedName>
</protein>
<keyword evidence="2" id="KW-1185">Reference proteome</keyword>
<comment type="caution">
    <text evidence="1">The sequence shown here is derived from an EMBL/GenBank/DDBJ whole genome shotgun (WGS) entry which is preliminary data.</text>
</comment>
<evidence type="ECO:0000313" key="1">
    <source>
        <dbReference type="EMBL" id="RMZ95775.1"/>
    </source>
</evidence>
<dbReference type="AlphaFoldDB" id="A0A3M7P9L8"/>
<reference evidence="1 2" key="1">
    <citation type="journal article" date="2018" name="Sci. Rep.">
        <title>Genomic signatures of local adaptation to the degree of environmental predictability in rotifers.</title>
        <authorList>
            <person name="Franch-Gras L."/>
            <person name="Hahn C."/>
            <person name="Garcia-Roger E.M."/>
            <person name="Carmona M.J."/>
            <person name="Serra M."/>
            <person name="Gomez A."/>
        </authorList>
    </citation>
    <scope>NUCLEOTIDE SEQUENCE [LARGE SCALE GENOMIC DNA]</scope>
    <source>
        <strain evidence="1">HYR1</strain>
    </source>
</reference>
<name>A0A3M7P9L8_BRAPC</name>
<sequence>MAFKIKWLVISSLNAQFKLEFSLENYNQNMLNNKNSFTINFENQLHPLKSKNVHYFNLCMIS</sequence>
<organism evidence="1 2">
    <name type="scientific">Brachionus plicatilis</name>
    <name type="common">Marine rotifer</name>
    <name type="synonym">Brachionus muelleri</name>
    <dbReference type="NCBI Taxonomy" id="10195"/>
    <lineage>
        <taxon>Eukaryota</taxon>
        <taxon>Metazoa</taxon>
        <taxon>Spiralia</taxon>
        <taxon>Gnathifera</taxon>
        <taxon>Rotifera</taxon>
        <taxon>Eurotatoria</taxon>
        <taxon>Monogononta</taxon>
        <taxon>Pseudotrocha</taxon>
        <taxon>Ploima</taxon>
        <taxon>Brachionidae</taxon>
        <taxon>Brachionus</taxon>
    </lineage>
</organism>
<proteinExistence type="predicted"/>